<feature type="transmembrane region" description="Helical" evidence="1">
    <location>
        <begin position="392"/>
        <end position="417"/>
    </location>
</feature>
<evidence type="ECO:0000313" key="2">
    <source>
        <dbReference type="EMBL" id="SHJ72099.1"/>
    </source>
</evidence>
<sequence length="723" mass="79104">MSTRRSWSSASWYRVAGFRPRLRAHARLHRHTYRGQVWYVLQDRASGRFHRMSPEAHRLVAMMDGQRSLEDLWAHAMRNFDVDAVTQDELVRVVGKLYSADVLVGDVPPDIAELSDRGRRGRRQKLVKSVLNPLALRVPLIDPDDLLTATMPLVRPLFGWIGWALFFGVFAYALALAAINWGPLTENVVDRVLSTQNLILLLISYPAIKAVHELGHAYTIKRWGGHVHEIGVMFLVFLPVPYVDASDSIAFASKWRRALVGGAGILAEIFLASVAMIVWAGAEEGLVRAFAFNVMLIGGISTLLFNGNPLLRFDGYYVLSDLIEIPNLAQRANKYLGYLVQRHAFGLDHAESPVTARNERAWFVFYGIAAYLYRIVITTAIVGLVATRFFVIGLILAGWALFLMLILPMLKGLWYVIASPALRRHRMRALGLVAGTVGAVVAILVAVPVPHRTVVDGVVMPDPAAYANARTDGTVVELMVASGDRVRAGDPLVRLYDPLLEARRDVLAARVVEVQRRREGANPSDQTGLGIIDEELAAARADLAETETRIANQVVHAGLDGEVILPVEADLVGRYARRGDMLAVVAPFADPRIQVAVPETSADLVRSRTRAIALRFATDAGTSFDARVVRAAPGLSRVLPSAVLSAQGGGGAVLDPAARPGELRTFTPHAQLELALSVPTPIARYGERVHVRFDHGDSPVASRIARAAMRVFLNYFAATSGAA</sequence>
<dbReference type="GO" id="GO:0031293">
    <property type="term" value="P:membrane protein intracellular domain proteolysis"/>
    <property type="evidence" value="ECO:0007669"/>
    <property type="project" value="TreeGrafter"/>
</dbReference>
<dbReference type="InterPro" id="IPR001193">
    <property type="entry name" value="MBTPS2"/>
</dbReference>
<dbReference type="EMBL" id="FQZA01000016">
    <property type="protein sequence ID" value="SHJ72099.1"/>
    <property type="molecule type" value="Genomic_DNA"/>
</dbReference>
<dbReference type="AlphaFoldDB" id="A0A1M6LLL6"/>
<reference evidence="2 3" key="1">
    <citation type="submission" date="2016-11" db="EMBL/GenBank/DDBJ databases">
        <authorList>
            <person name="Jaros S."/>
            <person name="Januszkiewicz K."/>
            <person name="Wedrychowicz H."/>
        </authorList>
    </citation>
    <scope>NUCLEOTIDE SEQUENCE [LARGE SCALE GENOMIC DNA]</scope>
    <source>
        <strain evidence="2 3">DSM 26892</strain>
    </source>
</reference>
<feature type="transmembrane region" description="Helical" evidence="1">
    <location>
        <begin position="429"/>
        <end position="449"/>
    </location>
</feature>
<dbReference type="GO" id="GO:0005737">
    <property type="term" value="C:cytoplasm"/>
    <property type="evidence" value="ECO:0007669"/>
    <property type="project" value="TreeGrafter"/>
</dbReference>
<dbReference type="Gene3D" id="1.10.10.1150">
    <property type="entry name" value="Coenzyme PQQ synthesis protein D (PqqD)"/>
    <property type="match status" value="1"/>
</dbReference>
<dbReference type="InterPro" id="IPR041881">
    <property type="entry name" value="PqqD_sf"/>
</dbReference>
<evidence type="ECO:0000256" key="1">
    <source>
        <dbReference type="SAM" id="Phobius"/>
    </source>
</evidence>
<dbReference type="PANTHER" id="PTHR13325:SF3">
    <property type="entry name" value="MEMBRANE-BOUND TRANSCRIPTION FACTOR SITE-2 PROTEASE"/>
    <property type="match status" value="1"/>
</dbReference>
<keyword evidence="2" id="KW-0378">Hydrolase</keyword>
<keyword evidence="2" id="KW-0645">Protease</keyword>
<keyword evidence="1" id="KW-1133">Transmembrane helix</keyword>
<dbReference type="SUPFAM" id="SSF111369">
    <property type="entry name" value="HlyD-like secretion proteins"/>
    <property type="match status" value="1"/>
</dbReference>
<accession>A0A1M6LLL6</accession>
<dbReference type="Gene3D" id="2.40.50.100">
    <property type="match status" value="1"/>
</dbReference>
<dbReference type="STRING" id="313368.SAMN04488012_11616"/>
<proteinExistence type="predicted"/>
<keyword evidence="1" id="KW-0472">Membrane</keyword>
<evidence type="ECO:0000313" key="3">
    <source>
        <dbReference type="Proteomes" id="UP000184040"/>
    </source>
</evidence>
<keyword evidence="2" id="KW-0482">Metalloprotease</keyword>
<dbReference type="PANTHER" id="PTHR13325">
    <property type="entry name" value="PROTEASE M50 MEMBRANE-BOUND TRANSCRIPTION FACTOR SITE 2 PROTEASE"/>
    <property type="match status" value="1"/>
</dbReference>
<dbReference type="GO" id="GO:0016020">
    <property type="term" value="C:membrane"/>
    <property type="evidence" value="ECO:0007669"/>
    <property type="project" value="InterPro"/>
</dbReference>
<keyword evidence="3" id="KW-1185">Reference proteome</keyword>
<feature type="transmembrane region" description="Helical" evidence="1">
    <location>
        <begin position="286"/>
        <end position="305"/>
    </location>
</feature>
<keyword evidence="1" id="KW-0812">Transmembrane</keyword>
<dbReference type="Proteomes" id="UP000184040">
    <property type="component" value="Unassembled WGS sequence"/>
</dbReference>
<feature type="transmembrane region" description="Helical" evidence="1">
    <location>
        <begin position="157"/>
        <end position="181"/>
    </location>
</feature>
<dbReference type="GO" id="GO:0004222">
    <property type="term" value="F:metalloendopeptidase activity"/>
    <property type="evidence" value="ECO:0007669"/>
    <property type="project" value="InterPro"/>
</dbReference>
<organism evidence="2 3">
    <name type="scientific">Palleronia salina</name>
    <dbReference type="NCBI Taxonomy" id="313368"/>
    <lineage>
        <taxon>Bacteria</taxon>
        <taxon>Pseudomonadati</taxon>
        <taxon>Pseudomonadota</taxon>
        <taxon>Alphaproteobacteria</taxon>
        <taxon>Rhodobacterales</taxon>
        <taxon>Roseobacteraceae</taxon>
        <taxon>Palleronia</taxon>
    </lineage>
</organism>
<dbReference type="RefSeq" id="WP_073130016.1">
    <property type="nucleotide sequence ID" value="NZ_FQZA01000016.1"/>
</dbReference>
<gene>
    <name evidence="2" type="ORF">SAMN04488012_11616</name>
</gene>
<name>A0A1M6LLL6_9RHOB</name>
<protein>
    <submittedName>
        <fullName evidence="2">Putative peptide zinc metalloprotease protein</fullName>
    </submittedName>
</protein>
<feature type="transmembrane region" description="Helical" evidence="1">
    <location>
        <begin position="258"/>
        <end position="280"/>
    </location>
</feature>
<feature type="transmembrane region" description="Helical" evidence="1">
    <location>
        <begin position="363"/>
        <end position="386"/>
    </location>
</feature>